<reference evidence="1 2" key="1">
    <citation type="submission" date="2024-09" db="EMBL/GenBank/DDBJ databases">
        <authorList>
            <person name="Sun Q."/>
            <person name="Mori K."/>
        </authorList>
    </citation>
    <scope>NUCLEOTIDE SEQUENCE [LARGE SCALE GENOMIC DNA]</scope>
    <source>
        <strain evidence="1 2">CCM 7957</strain>
    </source>
</reference>
<keyword evidence="2" id="KW-1185">Reference proteome</keyword>
<dbReference type="EMBL" id="JBHLWV010000012">
    <property type="protein sequence ID" value="MFC0313986.1"/>
    <property type="molecule type" value="Genomic_DNA"/>
</dbReference>
<comment type="caution">
    <text evidence="1">The sequence shown here is derived from an EMBL/GenBank/DDBJ whole genome shotgun (WGS) entry which is preliminary data.</text>
</comment>
<organism evidence="1 2">
    <name type="scientific">Gordonia phosphorivorans</name>
    <dbReference type="NCBI Taxonomy" id="1056982"/>
    <lineage>
        <taxon>Bacteria</taxon>
        <taxon>Bacillati</taxon>
        <taxon>Actinomycetota</taxon>
        <taxon>Actinomycetes</taxon>
        <taxon>Mycobacteriales</taxon>
        <taxon>Gordoniaceae</taxon>
        <taxon>Gordonia</taxon>
    </lineage>
</organism>
<gene>
    <name evidence="1" type="ORF">ACFFJD_03840</name>
</gene>
<name>A0ABV6H529_9ACTN</name>
<dbReference type="RefSeq" id="WP_382361198.1">
    <property type="nucleotide sequence ID" value="NZ_JBHLWV010000012.1"/>
</dbReference>
<sequence length="219" mass="23832">MSGSPYEQWVIALRQWQHDPATDLRSLPALRADSLPPDAYQRLFAHMRTAVDTMMLEFSQLLVRDIGAARSEHDYARAMVGLRVRLARRVQLAEHPGLPAEVRAELAKGVEADVNALQAQVEELVTASADRYGSDRTHTEHMLRIVRQNRFTVVLEPGFPLEALLAGQTGFGSTAGFAARGSAHAPPGPAGAAVPQPVPTSGAGFVRRRVFLGDNRPPV</sequence>
<proteinExistence type="predicted"/>
<accession>A0ABV6H529</accession>
<evidence type="ECO:0000313" key="1">
    <source>
        <dbReference type="EMBL" id="MFC0313986.1"/>
    </source>
</evidence>
<protein>
    <submittedName>
        <fullName evidence="1">Uncharacterized protein</fullName>
    </submittedName>
</protein>
<evidence type="ECO:0000313" key="2">
    <source>
        <dbReference type="Proteomes" id="UP001589783"/>
    </source>
</evidence>
<dbReference type="Proteomes" id="UP001589783">
    <property type="component" value="Unassembled WGS sequence"/>
</dbReference>